<keyword evidence="4 13" id="KW-0436">Ligase</keyword>
<comment type="pathway">
    <text evidence="13">Sulfur metabolism; glutathione biosynthesis; glutathione from L-cysteine and L-glutamate: step 2/2.</text>
</comment>
<keyword evidence="11 13" id="KW-0511">Multifunctional enzyme</keyword>
<comment type="subunit">
    <text evidence="13">Monomer.</text>
</comment>
<reference evidence="15 16" key="1">
    <citation type="submission" date="2015-09" db="EMBL/GenBank/DDBJ databases">
        <authorList>
            <consortium name="Pathogen Informatics"/>
        </authorList>
    </citation>
    <scope>NUCLEOTIDE SEQUENCE [LARGE SCALE GENOMIC DNA]</scope>
    <source>
        <strain evidence="15 16">2789STDY5834858</strain>
    </source>
</reference>
<dbReference type="Pfam" id="PF08443">
    <property type="entry name" value="RimK"/>
    <property type="match status" value="2"/>
</dbReference>
<comment type="pathway">
    <text evidence="3 13">Sulfur metabolism; glutathione biosynthesis; glutathione from L-cysteine and L-glutamate: step 1/2.</text>
</comment>
<dbReference type="InterPro" id="IPR011761">
    <property type="entry name" value="ATP-grasp"/>
</dbReference>
<dbReference type="NCBIfam" id="TIGR01435">
    <property type="entry name" value="glu_cys_lig_rel"/>
    <property type="match status" value="1"/>
</dbReference>
<protein>
    <recommendedName>
        <fullName evidence="13">Glutathione biosynthesis bifunctional protein GshAB</fullName>
    </recommendedName>
    <alternativeName>
        <fullName evidence="13">Gamma-GCS-GS</fullName>
        <shortName evidence="13">GCS-GS</shortName>
    </alternativeName>
    <domain>
        <recommendedName>
            <fullName evidence="13">Glutamate--cysteine ligase</fullName>
            <ecNumber evidence="13">6.3.2.2</ecNumber>
        </recommendedName>
        <alternativeName>
            <fullName evidence="13">Gamma-ECS</fullName>
            <shortName evidence="13">GCS</shortName>
        </alternativeName>
        <alternativeName>
            <fullName evidence="13">Gamma-glutamylcysteine synthetase</fullName>
        </alternativeName>
    </domain>
    <domain>
        <recommendedName>
            <fullName evidence="13">Glutathione synthetase</fullName>
            <ecNumber evidence="13">6.3.2.3</ecNumber>
        </recommendedName>
        <alternativeName>
            <fullName evidence="13">GSH synthetase</fullName>
            <shortName evidence="13">GS</shortName>
            <shortName evidence="13">GSH-S</shortName>
            <shortName evidence="13">GSHase</shortName>
        </alternativeName>
        <alternativeName>
            <fullName evidence="13">Glutathione synthase</fullName>
        </alternativeName>
    </domain>
</protein>
<feature type="region of interest" description="Glutamate--cysteine ligase" evidence="13">
    <location>
        <begin position="1"/>
        <end position="351"/>
    </location>
</feature>
<sequence>MLNTIKGFISSGELLKGGFGIELESLRIDKDGILSSKEHPDVFGDKLENPYITTDFSESQVEMITPVMKTSKEVFDALNVLYDIVSLEIGEEYLWPESMPSIIGENINIAKYSSNKKGNEARSYREGLAKKYGVKKQLISGIHYNFSFNETVIKKLYEKREDKNVSYRDFKDSIYLKVTRNYLRYRWFIVYLLGASPIIHESYEKEDLNKINKINKINCDIYGDKEAISYRNSKLGYKNSTNLYADYDSVRGYIESLDSFVYNNYISNYKEFYSQIRLKAKDNSNIKESLLKDGINYLEIRSIDINPLERVGISLNDLKFVHLFTLFLLNEEENSYKLWQEEALKNQLDISILGLEDINLLRNGESISKRQWAHYILEKMSIINSDFNLNLDEIIEEKKEMVNDYKKTYAYKIKDEVSKQGFMNFNLNLSKKYKKEAYNNRFRLQGFEDLELSTQILMKEAIKRGIKTTVVDRNDNFISLERGGKKEYVKQATKTSKDSYITVLIMENKVVTKKVLAENNIKVPNGKEFTNIEEAKLNIDDFIGKPSVIKPKSTNFGLGISIFPDGASKNDLHEGLKLAFNNDNTVLVEEFIKGKEYRFLVIDDKVCGILHRVPANCIGDGEKSIRELIDIKNQSSLRGKGYKKPLEKIALDDNAKLFLKQRGLDFDYIPKKDEVVYLRENSNISTGGDSIDYTDLIPEKFKEIAIKAARAAKAKICGVDMMLEDYKSEDSPYAIIEINFNPAIHIHSYPYKGTERNIAKEVLKLLNLI</sequence>
<evidence type="ECO:0000256" key="11">
    <source>
        <dbReference type="ARBA" id="ARBA00023268"/>
    </source>
</evidence>
<dbReference type="InterPro" id="IPR040657">
    <property type="entry name" value="GshAB_ATP-grasp"/>
</dbReference>
<evidence type="ECO:0000256" key="2">
    <source>
        <dbReference type="ARBA" id="ARBA00001946"/>
    </source>
</evidence>
<comment type="function">
    <text evidence="13">Synthesizes glutathione from L-glutamate and L-cysteine via gamma-L-glutamyl-L-cysteine.</text>
</comment>
<dbReference type="InterPro" id="IPR006335">
    <property type="entry name" value="Glut_biosynth"/>
</dbReference>
<dbReference type="Proteomes" id="UP000095488">
    <property type="component" value="Unassembled WGS sequence"/>
</dbReference>
<keyword evidence="9" id="KW-0460">Magnesium</keyword>
<evidence type="ECO:0000256" key="12">
    <source>
        <dbReference type="ARBA" id="ARBA00048819"/>
    </source>
</evidence>
<dbReference type="Pfam" id="PF04262">
    <property type="entry name" value="Glu_cys_ligase"/>
    <property type="match status" value="1"/>
</dbReference>
<keyword evidence="10" id="KW-0464">Manganese</keyword>
<dbReference type="InterPro" id="IPR007370">
    <property type="entry name" value="Glu_cys_ligase"/>
</dbReference>
<keyword evidence="8 13" id="KW-0067">ATP-binding</keyword>
<evidence type="ECO:0000256" key="7">
    <source>
        <dbReference type="ARBA" id="ARBA00022741"/>
    </source>
</evidence>
<dbReference type="EC" id="6.3.2.2" evidence="13"/>
<evidence type="ECO:0000259" key="14">
    <source>
        <dbReference type="PROSITE" id="PS50975"/>
    </source>
</evidence>
<dbReference type="Pfam" id="PF18419">
    <property type="entry name" value="ATP-grasp_6"/>
    <property type="match status" value="1"/>
</dbReference>
<keyword evidence="5 13" id="KW-0317">Glutathione biosynthesis</keyword>
<comment type="cofactor">
    <cofactor evidence="1">
        <name>Mn(2+)</name>
        <dbReference type="ChEBI" id="CHEBI:29035"/>
    </cofactor>
</comment>
<keyword evidence="16" id="KW-1185">Reference proteome</keyword>
<dbReference type="InterPro" id="IPR013651">
    <property type="entry name" value="ATP-grasp_RimK-type"/>
</dbReference>
<keyword evidence="6" id="KW-0479">Metal-binding</keyword>
<dbReference type="EMBL" id="CYZR01000002">
    <property type="protein sequence ID" value="CUN68174.1"/>
    <property type="molecule type" value="Genomic_DNA"/>
</dbReference>
<dbReference type="PROSITE" id="PS50975">
    <property type="entry name" value="ATP_GRASP"/>
    <property type="match status" value="1"/>
</dbReference>
<evidence type="ECO:0000256" key="13">
    <source>
        <dbReference type="HAMAP-Rule" id="MF_00782"/>
    </source>
</evidence>
<comment type="caution">
    <text evidence="15">The sequence shown here is derived from an EMBL/GenBank/DDBJ whole genome shotgun (WGS) entry which is preliminary data.</text>
</comment>
<dbReference type="PANTHER" id="PTHR38761:SF1">
    <property type="entry name" value="GLUTAMATE--CYSTEINE LIGASE"/>
    <property type="match status" value="1"/>
</dbReference>
<proteinExistence type="inferred from homology"/>
<comment type="catalytic activity">
    <reaction evidence="12 13">
        <text>L-cysteine + L-glutamate + ATP = gamma-L-glutamyl-L-cysteine + ADP + phosphate + H(+)</text>
        <dbReference type="Rhea" id="RHEA:13285"/>
        <dbReference type="ChEBI" id="CHEBI:15378"/>
        <dbReference type="ChEBI" id="CHEBI:29985"/>
        <dbReference type="ChEBI" id="CHEBI:30616"/>
        <dbReference type="ChEBI" id="CHEBI:35235"/>
        <dbReference type="ChEBI" id="CHEBI:43474"/>
        <dbReference type="ChEBI" id="CHEBI:58173"/>
        <dbReference type="ChEBI" id="CHEBI:456216"/>
        <dbReference type="EC" id="6.3.2.2"/>
    </reaction>
</comment>
<comment type="catalytic activity">
    <reaction evidence="13">
        <text>gamma-L-glutamyl-L-cysteine + glycine + ATP = glutathione + ADP + phosphate + H(+)</text>
        <dbReference type="Rhea" id="RHEA:13557"/>
        <dbReference type="ChEBI" id="CHEBI:15378"/>
        <dbReference type="ChEBI" id="CHEBI:30616"/>
        <dbReference type="ChEBI" id="CHEBI:43474"/>
        <dbReference type="ChEBI" id="CHEBI:57305"/>
        <dbReference type="ChEBI" id="CHEBI:57925"/>
        <dbReference type="ChEBI" id="CHEBI:58173"/>
        <dbReference type="ChEBI" id="CHEBI:456216"/>
        <dbReference type="EC" id="6.3.2.3"/>
    </reaction>
</comment>
<dbReference type="NCBIfam" id="NF002688">
    <property type="entry name" value="PRK02471.1"/>
    <property type="match status" value="1"/>
</dbReference>
<dbReference type="InterPro" id="IPR014746">
    <property type="entry name" value="Gln_synth/guanido_kin_cat_dom"/>
</dbReference>
<gene>
    <name evidence="13 15" type="primary">gshAB</name>
    <name evidence="13" type="synonym">gshF</name>
    <name evidence="15" type="ORF">ERS852473_00837</name>
</gene>
<evidence type="ECO:0000256" key="5">
    <source>
        <dbReference type="ARBA" id="ARBA00022684"/>
    </source>
</evidence>
<dbReference type="InterPro" id="IPR006334">
    <property type="entry name" value="Glut_cys_ligase"/>
</dbReference>
<name>A0ABM9UNX7_SARVE</name>
<evidence type="ECO:0000256" key="4">
    <source>
        <dbReference type="ARBA" id="ARBA00022598"/>
    </source>
</evidence>
<evidence type="ECO:0000256" key="10">
    <source>
        <dbReference type="ARBA" id="ARBA00023211"/>
    </source>
</evidence>
<dbReference type="EC" id="6.3.2.3" evidence="13"/>
<dbReference type="PANTHER" id="PTHR38761">
    <property type="entry name" value="GLUTAMATE--CYSTEINE LIGASE"/>
    <property type="match status" value="1"/>
</dbReference>
<comment type="cofactor">
    <cofactor evidence="2">
        <name>Mg(2+)</name>
        <dbReference type="ChEBI" id="CHEBI:18420"/>
    </cofactor>
</comment>
<accession>A0ABM9UNX7</accession>
<dbReference type="HAMAP" id="MF_00782">
    <property type="entry name" value="Glut_biosynth"/>
    <property type="match status" value="1"/>
</dbReference>
<evidence type="ECO:0000313" key="15">
    <source>
        <dbReference type="EMBL" id="CUN68174.1"/>
    </source>
</evidence>
<dbReference type="SUPFAM" id="SSF56059">
    <property type="entry name" value="Glutathione synthetase ATP-binding domain-like"/>
    <property type="match status" value="1"/>
</dbReference>
<feature type="domain" description="ATP-grasp" evidence="14">
    <location>
        <begin position="513"/>
        <end position="767"/>
    </location>
</feature>
<evidence type="ECO:0000256" key="1">
    <source>
        <dbReference type="ARBA" id="ARBA00001936"/>
    </source>
</evidence>
<evidence type="ECO:0000256" key="9">
    <source>
        <dbReference type="ARBA" id="ARBA00022842"/>
    </source>
</evidence>
<keyword evidence="7 13" id="KW-0547">Nucleotide-binding</keyword>
<dbReference type="SUPFAM" id="SSF55931">
    <property type="entry name" value="Glutamine synthetase/guanido kinase"/>
    <property type="match status" value="1"/>
</dbReference>
<comment type="similarity">
    <text evidence="13">In the N-terminal section; belongs to the glutamate--cysteine ligase type 1 family. Type 2 subfamily.</text>
</comment>
<evidence type="ECO:0000256" key="6">
    <source>
        <dbReference type="ARBA" id="ARBA00022723"/>
    </source>
</evidence>
<evidence type="ECO:0000256" key="3">
    <source>
        <dbReference type="ARBA" id="ARBA00005006"/>
    </source>
</evidence>
<evidence type="ECO:0000256" key="8">
    <source>
        <dbReference type="ARBA" id="ARBA00022840"/>
    </source>
</evidence>
<dbReference type="Gene3D" id="3.30.590.20">
    <property type="match status" value="1"/>
</dbReference>
<dbReference type="Gene3D" id="3.30.470.20">
    <property type="entry name" value="ATP-grasp fold, B domain"/>
    <property type="match status" value="2"/>
</dbReference>
<dbReference type="RefSeq" id="WP_055257931.1">
    <property type="nucleotide sequence ID" value="NZ_CABIXL010000002.1"/>
</dbReference>
<evidence type="ECO:0000313" key="16">
    <source>
        <dbReference type="Proteomes" id="UP000095488"/>
    </source>
</evidence>
<organism evidence="15 16">
    <name type="scientific">Sarcina ventriculi</name>
    <name type="common">Clostridium ventriculi</name>
    <dbReference type="NCBI Taxonomy" id="1267"/>
    <lineage>
        <taxon>Bacteria</taxon>
        <taxon>Bacillati</taxon>
        <taxon>Bacillota</taxon>
        <taxon>Clostridia</taxon>
        <taxon>Eubacteriales</taxon>
        <taxon>Clostridiaceae</taxon>
        <taxon>Sarcina</taxon>
    </lineage>
</organism>